<proteinExistence type="predicted"/>
<dbReference type="AlphaFoldDB" id="A0A1A3CB45"/>
<organism evidence="1 2">
    <name type="scientific">Mycobacterium asiaticum</name>
    <dbReference type="NCBI Taxonomy" id="1790"/>
    <lineage>
        <taxon>Bacteria</taxon>
        <taxon>Bacillati</taxon>
        <taxon>Actinomycetota</taxon>
        <taxon>Actinomycetes</taxon>
        <taxon>Mycobacteriales</taxon>
        <taxon>Mycobacteriaceae</taxon>
        <taxon>Mycobacterium</taxon>
    </lineage>
</organism>
<dbReference type="EMBL" id="LZKQ01000139">
    <property type="protein sequence ID" value="OBI84239.1"/>
    <property type="molecule type" value="Genomic_DNA"/>
</dbReference>
<gene>
    <name evidence="1" type="ORF">A9X01_19625</name>
</gene>
<evidence type="ECO:0000313" key="1">
    <source>
        <dbReference type="EMBL" id="OBI84239.1"/>
    </source>
</evidence>
<evidence type="ECO:0008006" key="3">
    <source>
        <dbReference type="Google" id="ProtNLM"/>
    </source>
</evidence>
<dbReference type="InterPro" id="IPR011051">
    <property type="entry name" value="RmlC_Cupin_sf"/>
</dbReference>
<evidence type="ECO:0000313" key="2">
    <source>
        <dbReference type="Proteomes" id="UP000093795"/>
    </source>
</evidence>
<dbReference type="Gene3D" id="2.60.120.10">
    <property type="entry name" value="Jelly Rolls"/>
    <property type="match status" value="1"/>
</dbReference>
<dbReference type="OrthoDB" id="713485at2"/>
<dbReference type="PANTHER" id="PTHR36156:SF2">
    <property type="entry name" value="CUPIN TYPE-2 DOMAIN-CONTAINING PROTEIN"/>
    <property type="match status" value="1"/>
</dbReference>
<protein>
    <recommendedName>
        <fullName evidence="3">Cupin 2 conserved barrel domain-containing protein</fullName>
    </recommendedName>
</protein>
<accession>A0A1A3CB45</accession>
<reference evidence="1 2" key="1">
    <citation type="submission" date="2016-06" db="EMBL/GenBank/DDBJ databases">
        <authorList>
            <person name="Kjaerup R.B."/>
            <person name="Dalgaard T.S."/>
            <person name="Juul-Madsen H.R."/>
        </authorList>
    </citation>
    <scope>NUCLEOTIDE SEQUENCE [LARGE SCALE GENOMIC DNA]</scope>
    <source>
        <strain evidence="1 2">1081914.2</strain>
    </source>
</reference>
<dbReference type="InterPro" id="IPR014710">
    <property type="entry name" value="RmlC-like_jellyroll"/>
</dbReference>
<dbReference type="SUPFAM" id="SSF51182">
    <property type="entry name" value="RmlC-like cupins"/>
    <property type="match status" value="1"/>
</dbReference>
<dbReference type="Proteomes" id="UP000093795">
    <property type="component" value="Unassembled WGS sequence"/>
</dbReference>
<comment type="caution">
    <text evidence="1">The sequence shown here is derived from an EMBL/GenBank/DDBJ whole genome shotgun (WGS) entry which is preliminary data.</text>
</comment>
<name>A0A1A3CB45_MYCAS</name>
<sequence>MPDGTQPPPPAAGGRLLITGVDAAGRSCATQDGPVTLAGFPGYEGISFSELYDTPSPGISTGGRAADTLDLGVPPGAVNWKMIDYGPGVEFSMHHTDTVDFDLVVSGSVELILDDGPHPLEAGDTAVVTGVDHAWRTGPAGCRLSVICFGVAHSATAT</sequence>
<dbReference type="InterPro" id="IPR047142">
    <property type="entry name" value="OryJ/VirC-like"/>
</dbReference>
<dbReference type="STRING" id="1790.A5645_12750"/>
<dbReference type="PANTHER" id="PTHR36156">
    <property type="entry name" value="SLR2101 PROTEIN"/>
    <property type="match status" value="1"/>
</dbReference>